<organism evidence="6 7">
    <name type="scientific">Tieghemiomyces parasiticus</name>
    <dbReference type="NCBI Taxonomy" id="78921"/>
    <lineage>
        <taxon>Eukaryota</taxon>
        <taxon>Fungi</taxon>
        <taxon>Fungi incertae sedis</taxon>
        <taxon>Zoopagomycota</taxon>
        <taxon>Kickxellomycotina</taxon>
        <taxon>Dimargaritomycetes</taxon>
        <taxon>Dimargaritales</taxon>
        <taxon>Dimargaritaceae</taxon>
        <taxon>Tieghemiomyces</taxon>
    </lineage>
</organism>
<dbReference type="InterPro" id="IPR029055">
    <property type="entry name" value="Ntn_hydrolases_N"/>
</dbReference>
<dbReference type="CDD" id="cd03757">
    <property type="entry name" value="proteasome_beta_type_1"/>
    <property type="match status" value="1"/>
</dbReference>
<dbReference type="OrthoDB" id="268479at2759"/>
<dbReference type="AlphaFoldDB" id="A0A9W7ZU34"/>
<dbReference type="InterPro" id="IPR023333">
    <property type="entry name" value="Proteasome_suB-type"/>
</dbReference>
<sequence length="239" mass="26462">MDMLATNPAVHPTSTAKQAAFSPYADHGGTNLAIAGADYCILASDTRQSSGYNINTRFAPKTFKLSDKSVLATAGCQPDCNMVVTRVKHSMKGYKYTHNKEMSTPAIAQMLSIMLYQKRFFPYYDFNILGGLDEEGKGCVFCYDAVGSYERVPCNAYGSASALIQPFLDNQVRNKNQQGKEKVTEFDPVARLSIDEAMRIVKDAFTSATERDIYTGDFLQIFIVTSAGVEEQLHPLKRD</sequence>
<keyword evidence="3 6" id="KW-0647">Proteasome</keyword>
<keyword evidence="2" id="KW-0963">Cytoplasm</keyword>
<evidence type="ECO:0000256" key="1">
    <source>
        <dbReference type="ARBA" id="ARBA00004123"/>
    </source>
</evidence>
<dbReference type="Proteomes" id="UP001150569">
    <property type="component" value="Unassembled WGS sequence"/>
</dbReference>
<dbReference type="GO" id="GO:0051603">
    <property type="term" value="P:proteolysis involved in protein catabolic process"/>
    <property type="evidence" value="ECO:0007669"/>
    <property type="project" value="InterPro"/>
</dbReference>
<dbReference type="GO" id="GO:0005634">
    <property type="term" value="C:nucleus"/>
    <property type="evidence" value="ECO:0007669"/>
    <property type="project" value="UniProtKB-SubCell"/>
</dbReference>
<dbReference type="Pfam" id="PF00227">
    <property type="entry name" value="Proteasome"/>
    <property type="match status" value="1"/>
</dbReference>
<evidence type="ECO:0000313" key="5">
    <source>
        <dbReference type="EMBL" id="KAJ1911982.1"/>
    </source>
</evidence>
<comment type="caution">
    <text evidence="6">The sequence shown here is derived from an EMBL/GenBank/DDBJ whole genome shotgun (WGS) entry which is preliminary data.</text>
</comment>
<dbReference type="EMBL" id="JANBPT010000873">
    <property type="protein sequence ID" value="KAJ1911982.1"/>
    <property type="molecule type" value="Genomic_DNA"/>
</dbReference>
<gene>
    <name evidence="6" type="primary">PRE7_1</name>
    <name evidence="5" type="synonym">PRE7_2</name>
    <name evidence="6" type="ORF">IWQ60_008109</name>
    <name evidence="5" type="ORF">IWQ60_009876</name>
</gene>
<evidence type="ECO:0000256" key="4">
    <source>
        <dbReference type="ARBA" id="ARBA00023242"/>
    </source>
</evidence>
<evidence type="ECO:0000313" key="7">
    <source>
        <dbReference type="Proteomes" id="UP001150569"/>
    </source>
</evidence>
<dbReference type="PANTHER" id="PTHR32194:SF2">
    <property type="entry name" value="PROTEASOME SUBUNIT BETA TYPE-1"/>
    <property type="match status" value="1"/>
</dbReference>
<proteinExistence type="predicted"/>
<keyword evidence="4" id="KW-0539">Nucleus</keyword>
<dbReference type="GO" id="GO:0005737">
    <property type="term" value="C:cytoplasm"/>
    <property type="evidence" value="ECO:0007669"/>
    <property type="project" value="TreeGrafter"/>
</dbReference>
<dbReference type="EMBL" id="JANBPT010000584">
    <property type="protein sequence ID" value="KAJ1916442.1"/>
    <property type="molecule type" value="Genomic_DNA"/>
</dbReference>
<reference evidence="6" key="1">
    <citation type="submission" date="2022-07" db="EMBL/GenBank/DDBJ databases">
        <title>Phylogenomic reconstructions and comparative analyses of Kickxellomycotina fungi.</title>
        <authorList>
            <person name="Reynolds N.K."/>
            <person name="Stajich J.E."/>
            <person name="Barry K."/>
            <person name="Grigoriev I.V."/>
            <person name="Crous P."/>
            <person name="Smith M.E."/>
        </authorList>
    </citation>
    <scope>NUCLEOTIDE SEQUENCE</scope>
    <source>
        <strain evidence="6">RSA 861</strain>
    </source>
</reference>
<evidence type="ECO:0000256" key="2">
    <source>
        <dbReference type="ARBA" id="ARBA00022490"/>
    </source>
</evidence>
<name>A0A9W7ZU34_9FUNG</name>
<dbReference type="InterPro" id="IPR001353">
    <property type="entry name" value="Proteasome_sua/b"/>
</dbReference>
<keyword evidence="6" id="KW-0378">Hydrolase</keyword>
<dbReference type="PANTHER" id="PTHR32194">
    <property type="entry name" value="METALLOPROTEASE TLDD"/>
    <property type="match status" value="1"/>
</dbReference>
<evidence type="ECO:0000313" key="6">
    <source>
        <dbReference type="EMBL" id="KAJ1916442.1"/>
    </source>
</evidence>
<keyword evidence="7" id="KW-1185">Reference proteome</keyword>
<dbReference type="PROSITE" id="PS51476">
    <property type="entry name" value="PROTEASOME_BETA_2"/>
    <property type="match status" value="1"/>
</dbReference>
<dbReference type="SUPFAM" id="SSF56235">
    <property type="entry name" value="N-terminal nucleophile aminohydrolases (Ntn hydrolases)"/>
    <property type="match status" value="1"/>
</dbReference>
<dbReference type="FunFam" id="3.60.20.10:FF:000027">
    <property type="entry name" value="Proteasome subunit beta type-6"/>
    <property type="match status" value="1"/>
</dbReference>
<dbReference type="GO" id="GO:0016787">
    <property type="term" value="F:hydrolase activity"/>
    <property type="evidence" value="ECO:0007669"/>
    <property type="project" value="UniProtKB-KW"/>
</dbReference>
<evidence type="ECO:0000256" key="3">
    <source>
        <dbReference type="ARBA" id="ARBA00022942"/>
    </source>
</evidence>
<dbReference type="GO" id="GO:0005839">
    <property type="term" value="C:proteasome core complex"/>
    <property type="evidence" value="ECO:0007669"/>
    <property type="project" value="InterPro"/>
</dbReference>
<accession>A0A9W7ZU34</accession>
<protein>
    <submittedName>
        <fullName evidence="6">Proteasome subunit beta type-6</fullName>
        <ecNumber evidence="6">3.4.25.1</ecNumber>
    </submittedName>
</protein>
<dbReference type="Gene3D" id="3.60.20.10">
    <property type="entry name" value="Glutamine Phosphoribosylpyrophosphate, subunit 1, domain 1"/>
    <property type="match status" value="1"/>
</dbReference>
<dbReference type="EC" id="3.4.25.1" evidence="6"/>
<comment type="subcellular location">
    <subcellularLocation>
        <location evidence="1">Nucleus</location>
    </subcellularLocation>
</comment>